<dbReference type="SMART" id="SM00228">
    <property type="entry name" value="PDZ"/>
    <property type="match status" value="1"/>
</dbReference>
<dbReference type="InterPro" id="IPR043504">
    <property type="entry name" value="Peptidase_S1_PA_chymotrypsin"/>
</dbReference>
<evidence type="ECO:0000313" key="7">
    <source>
        <dbReference type="EMBL" id="UYQ91707.1"/>
    </source>
</evidence>
<dbReference type="SUPFAM" id="SSF50494">
    <property type="entry name" value="Trypsin-like serine proteases"/>
    <property type="match status" value="2"/>
</dbReference>
<dbReference type="InterPro" id="IPR041489">
    <property type="entry name" value="PDZ_6"/>
</dbReference>
<dbReference type="Pfam" id="PF13365">
    <property type="entry name" value="Trypsin_2"/>
    <property type="match status" value="1"/>
</dbReference>
<feature type="domain" description="PDZ" evidence="6">
    <location>
        <begin position="369"/>
        <end position="418"/>
    </location>
</feature>
<feature type="region of interest" description="Disordered" evidence="4">
    <location>
        <begin position="463"/>
        <end position="482"/>
    </location>
</feature>
<dbReference type="EMBL" id="CP107006">
    <property type="protein sequence ID" value="UYQ91707.1"/>
    <property type="molecule type" value="Genomic_DNA"/>
</dbReference>
<evidence type="ECO:0000256" key="4">
    <source>
        <dbReference type="SAM" id="MobiDB-lite"/>
    </source>
</evidence>
<dbReference type="Proteomes" id="UP001162741">
    <property type="component" value="Chromosome"/>
</dbReference>
<gene>
    <name evidence="7" type="ORF">MKQ68_16585</name>
</gene>
<feature type="chain" id="PRO_5047037221" evidence="5">
    <location>
        <begin position="21"/>
        <end position="543"/>
    </location>
</feature>
<dbReference type="PRINTS" id="PR00834">
    <property type="entry name" value="PROTEASES2C"/>
</dbReference>
<protein>
    <submittedName>
        <fullName evidence="7">Trypsin-like peptidase domain-containing protein</fullName>
    </submittedName>
</protein>
<dbReference type="SUPFAM" id="SSF50156">
    <property type="entry name" value="PDZ domain-like"/>
    <property type="match status" value="1"/>
</dbReference>
<dbReference type="Gene3D" id="2.30.42.10">
    <property type="match status" value="1"/>
</dbReference>
<dbReference type="InterPro" id="IPR036034">
    <property type="entry name" value="PDZ_sf"/>
</dbReference>
<evidence type="ECO:0000313" key="8">
    <source>
        <dbReference type="Proteomes" id="UP001162741"/>
    </source>
</evidence>
<dbReference type="InterPro" id="IPR009003">
    <property type="entry name" value="Peptidase_S1_PA"/>
</dbReference>
<dbReference type="InterPro" id="IPR001940">
    <property type="entry name" value="Peptidase_S1C"/>
</dbReference>
<keyword evidence="5" id="KW-0732">Signal</keyword>
<dbReference type="Gene3D" id="2.40.10.10">
    <property type="entry name" value="Trypsin-like serine proteases"/>
    <property type="match status" value="1"/>
</dbReference>
<evidence type="ECO:0000256" key="5">
    <source>
        <dbReference type="SAM" id="SignalP"/>
    </source>
</evidence>
<dbReference type="PANTHER" id="PTHR22939">
    <property type="entry name" value="SERINE PROTEASE FAMILY S1C HTRA-RELATED"/>
    <property type="match status" value="1"/>
</dbReference>
<evidence type="ECO:0000256" key="1">
    <source>
        <dbReference type="ARBA" id="ARBA00010541"/>
    </source>
</evidence>
<dbReference type="Pfam" id="PF17820">
    <property type="entry name" value="PDZ_6"/>
    <property type="match status" value="1"/>
</dbReference>
<dbReference type="Gene3D" id="2.40.10.120">
    <property type="match status" value="1"/>
</dbReference>
<dbReference type="PROSITE" id="PS50106">
    <property type="entry name" value="PDZ"/>
    <property type="match status" value="1"/>
</dbReference>
<proteinExistence type="inferred from homology"/>
<keyword evidence="8" id="KW-1185">Reference proteome</keyword>
<dbReference type="RefSeq" id="WP_264280087.1">
    <property type="nucleotide sequence ID" value="NZ_CP107006.1"/>
</dbReference>
<feature type="signal peptide" evidence="5">
    <location>
        <begin position="1"/>
        <end position="20"/>
    </location>
</feature>
<reference evidence="7" key="1">
    <citation type="submission" date="2022-10" db="EMBL/GenBank/DDBJ databases">
        <title>Chitinophaga sp. nov., isolated from soil.</title>
        <authorList>
            <person name="Jeon C.O."/>
        </authorList>
    </citation>
    <scope>NUCLEOTIDE SEQUENCE</scope>
    <source>
        <strain evidence="7">R8</strain>
    </source>
</reference>
<sequence length="543" mass="58816">MKRSGLLWLSMLLLTASAYCQQFDVKRYDAAMATVLEKAYPASVRMWGFDTTTRQQMSAQFSGVVVSADGYIFTAAHTTTPGQTYLVMFPDGKQAIAQALGKIEMADDRTVPDVSMMKIVTPGVWPFAEIGYSSSLKEGVPCVSIAYPESLNQPLPTLRFGHIVTLHNEKGFIQSTCIMEPGDSGGPLFDMLGRVIGLHSAIWNTEEFNFEIPVDLYRKYFTALKEAKKFNAFPTLEDKVDADKQAADIQPWPQLKGAFTSVDAKLSQSCVSISSSKGKAQGAILEGGYIVSKSSQVSDTPEVFYNKRKLDAKVLRRDKLTDLVLLQMQTPVKGGVKINTGEPAAGIGQLLISPRAEQAGVMSVASNQAFSLPRVLSAGFFGASVPYKPGAVKISFIRANSPAALAGLQVGDRIVSINQVVMDKPENYGNELQRYWPGDTLTVAVERNDSTFSSRIVLTEKAAQPASGHPAESFPGGKSHRRDGLDPVFAHDAILQPEACGGPVFDVNGHFKGINIARYSRTSTLAVPASAVFRLVEQVRAGK</sequence>
<name>A0ABY6IWF3_9BACT</name>
<dbReference type="InterPro" id="IPR001478">
    <property type="entry name" value="PDZ"/>
</dbReference>
<evidence type="ECO:0000256" key="3">
    <source>
        <dbReference type="ARBA" id="ARBA00022801"/>
    </source>
</evidence>
<keyword evidence="2" id="KW-0645">Protease</keyword>
<evidence type="ECO:0000256" key="2">
    <source>
        <dbReference type="ARBA" id="ARBA00022670"/>
    </source>
</evidence>
<evidence type="ECO:0000259" key="6">
    <source>
        <dbReference type="PROSITE" id="PS50106"/>
    </source>
</evidence>
<comment type="similarity">
    <text evidence="1">Belongs to the peptidase S1C family.</text>
</comment>
<organism evidence="7 8">
    <name type="scientific">Chitinophaga horti</name>
    <dbReference type="NCBI Taxonomy" id="2920382"/>
    <lineage>
        <taxon>Bacteria</taxon>
        <taxon>Pseudomonadati</taxon>
        <taxon>Bacteroidota</taxon>
        <taxon>Chitinophagia</taxon>
        <taxon>Chitinophagales</taxon>
        <taxon>Chitinophagaceae</taxon>
        <taxon>Chitinophaga</taxon>
    </lineage>
</organism>
<keyword evidence="3" id="KW-0378">Hydrolase</keyword>
<dbReference type="PANTHER" id="PTHR22939:SF129">
    <property type="entry name" value="SERINE PROTEASE HTRA2, MITOCHONDRIAL"/>
    <property type="match status" value="1"/>
</dbReference>
<accession>A0ABY6IWF3</accession>